<evidence type="ECO:0000313" key="2">
    <source>
        <dbReference type="Proteomes" id="UP001209854"/>
    </source>
</evidence>
<gene>
    <name evidence="1" type="ORF">NX722_09450</name>
</gene>
<accession>A0ABT3MTZ4</accession>
<name>A0ABT3MTZ4_9GAMM</name>
<dbReference type="RefSeq" id="WP_262567771.1">
    <property type="nucleotide sequence ID" value="NZ_JAPFCC010000001.1"/>
</dbReference>
<keyword evidence="2" id="KW-1185">Reference proteome</keyword>
<organism evidence="1 2">
    <name type="scientific">Endozoicomonas gorgoniicola</name>
    <dbReference type="NCBI Taxonomy" id="1234144"/>
    <lineage>
        <taxon>Bacteria</taxon>
        <taxon>Pseudomonadati</taxon>
        <taxon>Pseudomonadota</taxon>
        <taxon>Gammaproteobacteria</taxon>
        <taxon>Oceanospirillales</taxon>
        <taxon>Endozoicomonadaceae</taxon>
        <taxon>Endozoicomonas</taxon>
    </lineage>
</organism>
<dbReference type="Pfam" id="PF08747">
    <property type="entry name" value="BrxB"/>
    <property type="match status" value="1"/>
</dbReference>
<sequence>MSDIQNLLSELYHTIKKESFAGGRGRGSQEPYYVFDYDPACELEVRHYIQNTLMTKLPKRTEDGEVIPESLNIFQVVIEELRSEGFYDGALDLQLEDGDEELIEALAGIVNSEYLAERIANKLEDSASNLLLLHGVGSAYPLICVHSLLSSLQSHLKKITVVLFFPGEYNEHSFKLLNQFEESPHYHSHRLLA</sequence>
<proteinExistence type="predicted"/>
<dbReference type="EMBL" id="JAPFCC010000001">
    <property type="protein sequence ID" value="MCW7552864.1"/>
    <property type="molecule type" value="Genomic_DNA"/>
</dbReference>
<reference evidence="1 2" key="1">
    <citation type="submission" date="2022-10" db="EMBL/GenBank/DDBJ databases">
        <title>High-quality genome sequences of two octocoral-associated bacteria, Endozoicomonas euniceicola EF212 and Endozoicomonas gorgoniicola PS125.</title>
        <authorList>
            <person name="Chiou Y.-J."/>
            <person name="Chen Y.-H."/>
        </authorList>
    </citation>
    <scope>NUCLEOTIDE SEQUENCE [LARGE SCALE GENOMIC DNA]</scope>
    <source>
        <strain evidence="1 2">PS125</strain>
    </source>
</reference>
<comment type="caution">
    <text evidence="1">The sequence shown here is derived from an EMBL/GenBank/DDBJ whole genome shotgun (WGS) entry which is preliminary data.</text>
</comment>
<dbReference type="InterPro" id="IPR014858">
    <property type="entry name" value="BrxB"/>
</dbReference>
<evidence type="ECO:0000313" key="1">
    <source>
        <dbReference type="EMBL" id="MCW7552864.1"/>
    </source>
</evidence>
<protein>
    <submittedName>
        <fullName evidence="1">DUF1788 domain-containing protein</fullName>
    </submittedName>
</protein>
<dbReference type="Proteomes" id="UP001209854">
    <property type="component" value="Unassembled WGS sequence"/>
</dbReference>